<organism evidence="3 4">
    <name type="scientific">Thiomicrorhabdus xiamenensis</name>
    <dbReference type="NCBI Taxonomy" id="2739063"/>
    <lineage>
        <taxon>Bacteria</taxon>
        <taxon>Pseudomonadati</taxon>
        <taxon>Pseudomonadota</taxon>
        <taxon>Gammaproteobacteria</taxon>
        <taxon>Thiotrichales</taxon>
        <taxon>Piscirickettsiaceae</taxon>
        <taxon>Thiomicrorhabdus</taxon>
    </lineage>
</organism>
<proteinExistence type="predicted"/>
<dbReference type="Proteomes" id="UP000504724">
    <property type="component" value="Chromosome"/>
</dbReference>
<feature type="signal peptide" evidence="2">
    <location>
        <begin position="1"/>
        <end position="22"/>
    </location>
</feature>
<evidence type="ECO:0000313" key="4">
    <source>
        <dbReference type="Proteomes" id="UP000504724"/>
    </source>
</evidence>
<evidence type="ECO:0000256" key="1">
    <source>
        <dbReference type="SAM" id="MobiDB-lite"/>
    </source>
</evidence>
<protein>
    <recommendedName>
        <fullName evidence="5">Pilus assembly protein PilP</fullName>
    </recommendedName>
</protein>
<keyword evidence="2" id="KW-0732">Signal</keyword>
<accession>A0A7D4NQ96</accession>
<feature type="compositionally biased region" description="Basic and acidic residues" evidence="1">
    <location>
        <begin position="47"/>
        <end position="58"/>
    </location>
</feature>
<evidence type="ECO:0008006" key="5">
    <source>
        <dbReference type="Google" id="ProtNLM"/>
    </source>
</evidence>
<dbReference type="KEGG" id="txa:HQN79_03265"/>
<dbReference type="AlphaFoldDB" id="A0A7D4NQ96"/>
<evidence type="ECO:0000313" key="3">
    <source>
        <dbReference type="EMBL" id="QKI88657.1"/>
    </source>
</evidence>
<feature type="chain" id="PRO_5028838519" description="Pilus assembly protein PilP" evidence="2">
    <location>
        <begin position="23"/>
        <end position="261"/>
    </location>
</feature>
<name>A0A7D4NQ96_9GAMM</name>
<feature type="region of interest" description="Disordered" evidence="1">
    <location>
        <begin position="47"/>
        <end position="85"/>
    </location>
</feature>
<keyword evidence="4" id="KW-1185">Reference proteome</keyword>
<gene>
    <name evidence="3" type="ORF">HQN79_03265</name>
</gene>
<dbReference type="RefSeq" id="WP_173284270.1">
    <property type="nucleotide sequence ID" value="NZ_CP054020.1"/>
</dbReference>
<feature type="compositionally biased region" description="Polar residues" evidence="1">
    <location>
        <begin position="59"/>
        <end position="69"/>
    </location>
</feature>
<dbReference type="EMBL" id="CP054020">
    <property type="protein sequence ID" value="QKI88657.1"/>
    <property type="molecule type" value="Genomic_DNA"/>
</dbReference>
<feature type="region of interest" description="Disordered" evidence="1">
    <location>
        <begin position="111"/>
        <end position="139"/>
    </location>
</feature>
<sequence length="261" mass="28467">MKFLTSCATLLVASLVPIMGTAADPAPVQNVPQNVPQSADVIVLERGQDGKLKVRTETPTDQAETQKASPEQKKPKISGAGNDVLNKPLNLQTILLDKPTREKIDRQRAAYINPPEAQDVEKIPPPPPPGKGTGTEKAKKKRIYLPYKLAVSALVIKPNGDSLARVNGKYNRTYSKHITINKEHTTEKGVAFDILGKEQVVPVGSTLLPRKPKVVPTYQLVQKEKAKGKALPKTKERVAKDTLEQVKILTSQPTATKPNSQ</sequence>
<reference evidence="3 4" key="1">
    <citation type="submission" date="2020-05" db="EMBL/GenBank/DDBJ databases">
        <title>Thiomicrorhabdus sediminis sp.nov. and Thiomicrorhabdus xiamenensis sp.nov., novel sulfur-oxidizing bacteria isolated from coastal sediment.</title>
        <authorList>
            <person name="Liu X."/>
        </authorList>
    </citation>
    <scope>NUCLEOTIDE SEQUENCE [LARGE SCALE GENOMIC DNA]</scope>
    <source>
        <strain evidence="3 4">G2</strain>
    </source>
</reference>
<evidence type="ECO:0000256" key="2">
    <source>
        <dbReference type="SAM" id="SignalP"/>
    </source>
</evidence>